<comment type="caution">
    <text evidence="2">The sequence shown here is derived from an EMBL/GenBank/DDBJ whole genome shotgun (WGS) entry which is preliminary data.</text>
</comment>
<dbReference type="EMBL" id="MARB01000006">
    <property type="protein sequence ID" value="ODJ88475.1"/>
    <property type="molecule type" value="Genomic_DNA"/>
</dbReference>
<protein>
    <recommendedName>
        <fullName evidence="4">Sulfur globule protein CV1</fullName>
    </recommendedName>
</protein>
<feature type="chain" id="PRO_5031492638" description="Sulfur globule protein CV1" evidence="1">
    <location>
        <begin position="23"/>
        <end position="103"/>
    </location>
</feature>
<evidence type="ECO:0000256" key="1">
    <source>
        <dbReference type="SAM" id="SignalP"/>
    </source>
</evidence>
<evidence type="ECO:0000313" key="2">
    <source>
        <dbReference type="EMBL" id="ODJ88475.1"/>
    </source>
</evidence>
<proteinExistence type="predicted"/>
<dbReference type="RefSeq" id="WP_154723042.1">
    <property type="nucleotide sequence ID" value="NZ_MARB01000006.1"/>
</dbReference>
<keyword evidence="3" id="KW-1185">Reference proteome</keyword>
<organism evidence="2 3">
    <name type="scientific">Candidatus Thiodiazotropha endolucinida</name>
    <dbReference type="NCBI Taxonomy" id="1655433"/>
    <lineage>
        <taxon>Bacteria</taxon>
        <taxon>Pseudomonadati</taxon>
        <taxon>Pseudomonadota</taxon>
        <taxon>Gammaproteobacteria</taxon>
        <taxon>Chromatiales</taxon>
        <taxon>Sedimenticolaceae</taxon>
        <taxon>Candidatus Thiodiazotropha</taxon>
    </lineage>
</organism>
<sequence>MKKIIQFSIAAALIAATGSATAWWNGPGWGSDRNVFCGDYTLGMSGKRGCECSLPVLSLPGLQYDGCNRRGYYGYGPNGPYYGYSPKGPFHGYAPNDTYDYDY</sequence>
<accession>A0A7Z0VNA8</accession>
<keyword evidence="1" id="KW-0732">Signal</keyword>
<feature type="signal peptide" evidence="1">
    <location>
        <begin position="1"/>
        <end position="22"/>
    </location>
</feature>
<dbReference type="Proteomes" id="UP000094769">
    <property type="component" value="Unassembled WGS sequence"/>
</dbReference>
<dbReference type="AlphaFoldDB" id="A0A7Z0VNA8"/>
<reference evidence="2 3" key="1">
    <citation type="submission" date="2016-06" db="EMBL/GenBank/DDBJ databases">
        <title>Genome sequence of endosymbiont of Candidatus Endolucinida thiodiazotropha.</title>
        <authorList>
            <person name="Poehlein A."/>
            <person name="Koenig S."/>
            <person name="Heiden S.E."/>
            <person name="Thuermer A."/>
            <person name="Voget S."/>
            <person name="Daniel R."/>
            <person name="Markert S."/>
            <person name="Gros O."/>
            <person name="Schweder T."/>
        </authorList>
    </citation>
    <scope>NUCLEOTIDE SEQUENCE [LARGE SCALE GENOMIC DNA]</scope>
    <source>
        <strain evidence="2 3">COS</strain>
    </source>
</reference>
<evidence type="ECO:0008006" key="4">
    <source>
        <dbReference type="Google" id="ProtNLM"/>
    </source>
</evidence>
<evidence type="ECO:0000313" key="3">
    <source>
        <dbReference type="Proteomes" id="UP000094769"/>
    </source>
</evidence>
<name>A0A7Z0VNA8_9GAMM</name>
<gene>
    <name evidence="2" type="ORF">CODIS_14850</name>
</gene>